<dbReference type="InterPro" id="IPR029058">
    <property type="entry name" value="AB_hydrolase_fold"/>
</dbReference>
<protein>
    <submittedName>
        <fullName evidence="1">Pimeloyl-ACP methyl ester carboxylesterase</fullName>
    </submittedName>
</protein>
<evidence type="ECO:0000313" key="2">
    <source>
        <dbReference type="Proteomes" id="UP000190961"/>
    </source>
</evidence>
<organism evidence="1 2">
    <name type="scientific">Ohtaekwangia koreensis</name>
    <dbReference type="NCBI Taxonomy" id="688867"/>
    <lineage>
        <taxon>Bacteria</taxon>
        <taxon>Pseudomonadati</taxon>
        <taxon>Bacteroidota</taxon>
        <taxon>Cytophagia</taxon>
        <taxon>Cytophagales</taxon>
        <taxon>Fulvivirgaceae</taxon>
        <taxon>Ohtaekwangia</taxon>
    </lineage>
</organism>
<dbReference type="Gene3D" id="3.40.50.1820">
    <property type="entry name" value="alpha/beta hydrolase"/>
    <property type="match status" value="1"/>
</dbReference>
<name>A0A1T5K1C9_9BACT</name>
<dbReference type="STRING" id="688867.SAMN05660236_1706"/>
<dbReference type="OrthoDB" id="659408at2"/>
<reference evidence="1 2" key="1">
    <citation type="submission" date="2017-02" db="EMBL/GenBank/DDBJ databases">
        <authorList>
            <person name="Peterson S.W."/>
        </authorList>
    </citation>
    <scope>NUCLEOTIDE SEQUENCE [LARGE SCALE GENOMIC DNA]</scope>
    <source>
        <strain evidence="1 2">DSM 25262</strain>
    </source>
</reference>
<gene>
    <name evidence="1" type="ORF">SAMN05660236_1706</name>
</gene>
<dbReference type="AlphaFoldDB" id="A0A1T5K1C9"/>
<sequence>MKEIYLLSGLGADERVFNYLDLGAYKANYIRWANPDPGETIVEYARKLLTQIKSECPILVGVSFGGIIAVEIGKLVKTEKIILISSAKTSKDIPLHYKLMGKISFNKLMPQRHLKKMHTVIAWFFSVSDTAERELLEEIINDTDECFLEWAIDQIINWENEIELKNAVLIHGTKDRLLPNDHPDYSIIDGGHFMIVNRCKEVSVLLHKLLSEKKKAAVVDNH</sequence>
<evidence type="ECO:0000313" key="1">
    <source>
        <dbReference type="EMBL" id="SKC57476.1"/>
    </source>
</evidence>
<dbReference type="EMBL" id="FUZU01000001">
    <property type="protein sequence ID" value="SKC57476.1"/>
    <property type="molecule type" value="Genomic_DNA"/>
</dbReference>
<accession>A0A1T5K1C9</accession>
<proteinExistence type="predicted"/>
<dbReference type="SUPFAM" id="SSF53474">
    <property type="entry name" value="alpha/beta-Hydrolases"/>
    <property type="match status" value="1"/>
</dbReference>
<dbReference type="Proteomes" id="UP000190961">
    <property type="component" value="Unassembled WGS sequence"/>
</dbReference>
<keyword evidence="2" id="KW-1185">Reference proteome</keyword>
<dbReference type="RefSeq" id="WP_079686233.1">
    <property type="nucleotide sequence ID" value="NZ_FUZU01000001.1"/>
</dbReference>